<dbReference type="InterPro" id="IPR000073">
    <property type="entry name" value="AB_hydrolase_1"/>
</dbReference>
<dbReference type="GO" id="GO:0016787">
    <property type="term" value="F:hydrolase activity"/>
    <property type="evidence" value="ECO:0007669"/>
    <property type="project" value="UniProtKB-KW"/>
</dbReference>
<feature type="domain" description="AB hydrolase-1" evidence="1">
    <location>
        <begin position="38"/>
        <end position="230"/>
    </location>
</feature>
<name>A0A7Z0WNZ2_9PSEU</name>
<dbReference type="EMBL" id="MSIF01000006">
    <property type="protein sequence ID" value="OLF10679.1"/>
    <property type="molecule type" value="Genomic_DNA"/>
</dbReference>
<dbReference type="Proteomes" id="UP000185696">
    <property type="component" value="Unassembled WGS sequence"/>
</dbReference>
<evidence type="ECO:0000313" key="3">
    <source>
        <dbReference type="Proteomes" id="UP000185696"/>
    </source>
</evidence>
<dbReference type="Gene3D" id="3.40.50.1820">
    <property type="entry name" value="alpha/beta hydrolase"/>
    <property type="match status" value="1"/>
</dbReference>
<keyword evidence="3" id="KW-1185">Reference proteome</keyword>
<sequence>MSVVRSSDGTSIAYEKVGQGPAVVLVDGGFAYRAIDPWAGMFAGALADRHTVYTYERRGRGESGNTEPYAKEREIEDLAAIIAEAGGSAAVLGLSSGGVLCLDAAAAGLPITHLAVYEAPVIVDDSHAPRPDDYLAQAKQILAEGRSGDAVAYAMTTTFFMPEEDVAAMRAEPWFGAMEAVAHTVAYDGEIMDGLMSGKPLPEDRWNSSTVKTLVIYGGASEQWVHNGAKSLADVLPVSHGTECLDGQNHDVDANLLAETVAKFIAS</sequence>
<protein>
    <submittedName>
        <fullName evidence="2">Alpha/beta hydrolase</fullName>
    </submittedName>
</protein>
<organism evidence="2 3">
    <name type="scientific">Actinophytocola xinjiangensis</name>
    <dbReference type="NCBI Taxonomy" id="485602"/>
    <lineage>
        <taxon>Bacteria</taxon>
        <taxon>Bacillati</taxon>
        <taxon>Actinomycetota</taxon>
        <taxon>Actinomycetes</taxon>
        <taxon>Pseudonocardiales</taxon>
        <taxon>Pseudonocardiaceae</taxon>
    </lineage>
</organism>
<evidence type="ECO:0000259" key="1">
    <source>
        <dbReference type="Pfam" id="PF12697"/>
    </source>
</evidence>
<dbReference type="OrthoDB" id="63519at2"/>
<gene>
    <name evidence="2" type="ORF">BLA60_16075</name>
</gene>
<comment type="caution">
    <text evidence="2">The sequence shown here is derived from an EMBL/GenBank/DDBJ whole genome shotgun (WGS) entry which is preliminary data.</text>
</comment>
<dbReference type="AlphaFoldDB" id="A0A7Z0WNZ2"/>
<proteinExistence type="predicted"/>
<accession>A0A7Z0WNZ2</accession>
<dbReference type="InterPro" id="IPR029058">
    <property type="entry name" value="AB_hydrolase_fold"/>
</dbReference>
<keyword evidence="2" id="KW-0378">Hydrolase</keyword>
<dbReference type="Pfam" id="PF12697">
    <property type="entry name" value="Abhydrolase_6"/>
    <property type="match status" value="1"/>
</dbReference>
<evidence type="ECO:0000313" key="2">
    <source>
        <dbReference type="EMBL" id="OLF10679.1"/>
    </source>
</evidence>
<dbReference type="SUPFAM" id="SSF53474">
    <property type="entry name" value="alpha/beta-Hydrolases"/>
    <property type="match status" value="1"/>
</dbReference>
<reference evidence="2 3" key="1">
    <citation type="submission" date="2016-12" db="EMBL/GenBank/DDBJ databases">
        <title>The draft genome sequence of Actinophytocola xinjiangensis.</title>
        <authorList>
            <person name="Wang W."/>
            <person name="Yuan L."/>
        </authorList>
    </citation>
    <scope>NUCLEOTIDE SEQUENCE [LARGE SCALE GENOMIC DNA]</scope>
    <source>
        <strain evidence="2 3">CGMCC 4.4663</strain>
    </source>
</reference>